<comment type="subcellular location">
    <subcellularLocation>
        <location evidence="1">Nucleus</location>
    </subcellularLocation>
</comment>
<keyword evidence="9" id="KW-1185">Reference proteome</keyword>
<evidence type="ECO:0000259" key="7">
    <source>
        <dbReference type="Pfam" id="PF04082"/>
    </source>
</evidence>
<dbReference type="InterPro" id="IPR007219">
    <property type="entry name" value="XnlR_reg_dom"/>
</dbReference>
<evidence type="ECO:0000256" key="2">
    <source>
        <dbReference type="ARBA" id="ARBA00023015"/>
    </source>
</evidence>
<gene>
    <name evidence="8" type="ORF">J7337_012576</name>
</gene>
<dbReference type="KEGG" id="fmu:J7337_012576"/>
<dbReference type="GO" id="GO:0003677">
    <property type="term" value="F:DNA binding"/>
    <property type="evidence" value="ECO:0007669"/>
    <property type="project" value="UniProtKB-KW"/>
</dbReference>
<dbReference type="Pfam" id="PF04082">
    <property type="entry name" value="Fungal_trans"/>
    <property type="match status" value="1"/>
</dbReference>
<organism evidence="8 9">
    <name type="scientific">Fusarium musae</name>
    <dbReference type="NCBI Taxonomy" id="1042133"/>
    <lineage>
        <taxon>Eukaryota</taxon>
        <taxon>Fungi</taxon>
        <taxon>Dikarya</taxon>
        <taxon>Ascomycota</taxon>
        <taxon>Pezizomycotina</taxon>
        <taxon>Sordariomycetes</taxon>
        <taxon>Hypocreomycetidae</taxon>
        <taxon>Hypocreales</taxon>
        <taxon>Nectriaceae</taxon>
        <taxon>Fusarium</taxon>
    </lineage>
</organism>
<evidence type="ECO:0000256" key="5">
    <source>
        <dbReference type="ARBA" id="ARBA00023242"/>
    </source>
</evidence>
<sequence length="249" mass="27865">MKVASHARRLKANSSSTPARDETIESRLAQIEARPSQITAEKPSDISHHDATGLNFENFPEIRVYKASDLWNEATTLPCLGISPQFPTGAMLAQTGKLELPPLQEVMDVLERYFDSYGRYMPPFDKVSFMKMTVDWYSENERKELIPWAAVNLILAVTYRIMDDVPIEEPKLAQCTSNVKSVTTELMAWSGDILVLIGSAIRLAQSMGLPSARASDNPDEAAQRHRVFWIAYILDKDDVKSLSLAVCSN</sequence>
<dbReference type="EMBL" id="JAHBCI010000010">
    <property type="protein sequence ID" value="KAG9496005.1"/>
    <property type="molecule type" value="Genomic_DNA"/>
</dbReference>
<proteinExistence type="predicted"/>
<dbReference type="GO" id="GO:0008270">
    <property type="term" value="F:zinc ion binding"/>
    <property type="evidence" value="ECO:0007669"/>
    <property type="project" value="InterPro"/>
</dbReference>
<feature type="region of interest" description="Disordered" evidence="6">
    <location>
        <begin position="1"/>
        <end position="23"/>
    </location>
</feature>
<dbReference type="CDD" id="cd12148">
    <property type="entry name" value="fungal_TF_MHR"/>
    <property type="match status" value="1"/>
</dbReference>
<feature type="domain" description="Xylanolytic transcriptional activator regulatory" evidence="7">
    <location>
        <begin position="187"/>
        <end position="236"/>
    </location>
</feature>
<dbReference type="PANTHER" id="PTHR46910">
    <property type="entry name" value="TRANSCRIPTION FACTOR PDR1"/>
    <property type="match status" value="1"/>
</dbReference>
<evidence type="ECO:0000256" key="1">
    <source>
        <dbReference type="ARBA" id="ARBA00004123"/>
    </source>
</evidence>
<keyword evidence="4" id="KW-0804">Transcription</keyword>
<protein>
    <recommendedName>
        <fullName evidence="7">Xylanolytic transcriptional activator regulatory domain-containing protein</fullName>
    </recommendedName>
</protein>
<reference evidence="8" key="1">
    <citation type="journal article" date="2021" name="Mol. Plant Microbe Interact.">
        <title>Telomere to telomere genome assembly of Fusarium musae F31, causal agent of crown rot disease of banana.</title>
        <authorList>
            <person name="Degradi L."/>
            <person name="Tava V."/>
            <person name="Kunova A."/>
            <person name="Cortesi P."/>
            <person name="Saracchi M."/>
            <person name="Pasquali M."/>
        </authorList>
    </citation>
    <scope>NUCLEOTIDE SEQUENCE</scope>
    <source>
        <strain evidence="8">F31</strain>
    </source>
</reference>
<evidence type="ECO:0000256" key="3">
    <source>
        <dbReference type="ARBA" id="ARBA00023125"/>
    </source>
</evidence>
<dbReference type="Proteomes" id="UP000827133">
    <property type="component" value="Unassembled WGS sequence"/>
</dbReference>
<keyword evidence="3" id="KW-0238">DNA-binding</keyword>
<comment type="caution">
    <text evidence="8">The sequence shown here is derived from an EMBL/GenBank/DDBJ whole genome shotgun (WGS) entry which is preliminary data.</text>
</comment>
<accession>A0A9P8D637</accession>
<evidence type="ECO:0000256" key="4">
    <source>
        <dbReference type="ARBA" id="ARBA00023163"/>
    </source>
</evidence>
<dbReference type="GO" id="GO:0006351">
    <property type="term" value="P:DNA-templated transcription"/>
    <property type="evidence" value="ECO:0007669"/>
    <property type="project" value="InterPro"/>
</dbReference>
<dbReference type="RefSeq" id="XP_044675005.1">
    <property type="nucleotide sequence ID" value="XM_044830089.1"/>
</dbReference>
<keyword evidence="5" id="KW-0539">Nucleus</keyword>
<keyword evidence="2" id="KW-0805">Transcription regulation</keyword>
<evidence type="ECO:0000313" key="9">
    <source>
        <dbReference type="Proteomes" id="UP000827133"/>
    </source>
</evidence>
<dbReference type="GeneID" id="68320432"/>
<dbReference type="AlphaFoldDB" id="A0A9P8D637"/>
<feature type="compositionally biased region" description="Basic residues" evidence="6">
    <location>
        <begin position="1"/>
        <end position="11"/>
    </location>
</feature>
<dbReference type="PANTHER" id="PTHR46910:SF37">
    <property type="entry name" value="ZN(II)2CYS6 TRANSCRIPTION FACTOR (EUROFUNG)"/>
    <property type="match status" value="1"/>
</dbReference>
<dbReference type="GO" id="GO:0003700">
    <property type="term" value="F:DNA-binding transcription factor activity"/>
    <property type="evidence" value="ECO:0007669"/>
    <property type="project" value="InterPro"/>
</dbReference>
<dbReference type="GO" id="GO:0005634">
    <property type="term" value="C:nucleus"/>
    <property type="evidence" value="ECO:0007669"/>
    <property type="project" value="UniProtKB-SubCell"/>
</dbReference>
<evidence type="ECO:0000256" key="6">
    <source>
        <dbReference type="SAM" id="MobiDB-lite"/>
    </source>
</evidence>
<dbReference type="InterPro" id="IPR050987">
    <property type="entry name" value="AtrR-like"/>
</dbReference>
<evidence type="ECO:0000313" key="8">
    <source>
        <dbReference type="EMBL" id="KAG9496005.1"/>
    </source>
</evidence>
<name>A0A9P8D637_9HYPO</name>